<evidence type="ECO:0000256" key="2">
    <source>
        <dbReference type="ARBA" id="ARBA00022475"/>
    </source>
</evidence>
<dbReference type="GO" id="GO:0005886">
    <property type="term" value="C:plasma membrane"/>
    <property type="evidence" value="ECO:0007669"/>
    <property type="project" value="UniProtKB-SubCell"/>
</dbReference>
<keyword evidence="3 6" id="KW-0812">Transmembrane</keyword>
<evidence type="ECO:0000259" key="7">
    <source>
        <dbReference type="Pfam" id="PF00892"/>
    </source>
</evidence>
<feature type="transmembrane region" description="Helical" evidence="6">
    <location>
        <begin position="25"/>
        <end position="44"/>
    </location>
</feature>
<feature type="transmembrane region" description="Helical" evidence="6">
    <location>
        <begin position="171"/>
        <end position="190"/>
    </location>
</feature>
<feature type="transmembrane region" description="Helical" evidence="6">
    <location>
        <begin position="141"/>
        <end position="159"/>
    </location>
</feature>
<keyword evidence="2" id="KW-1003">Cell membrane</keyword>
<evidence type="ECO:0000313" key="8">
    <source>
        <dbReference type="EMBL" id="SVA78828.1"/>
    </source>
</evidence>
<feature type="transmembrane region" description="Helical" evidence="6">
    <location>
        <begin position="202"/>
        <end position="223"/>
    </location>
</feature>
<gene>
    <name evidence="8" type="ORF">METZ01_LOCUS131682</name>
</gene>
<dbReference type="InterPro" id="IPR037185">
    <property type="entry name" value="EmrE-like"/>
</dbReference>
<evidence type="ECO:0000256" key="1">
    <source>
        <dbReference type="ARBA" id="ARBA00004651"/>
    </source>
</evidence>
<dbReference type="InterPro" id="IPR051258">
    <property type="entry name" value="Diverse_Substrate_Transporter"/>
</dbReference>
<feature type="transmembrane region" description="Helical" evidence="6">
    <location>
        <begin position="235"/>
        <end position="254"/>
    </location>
</feature>
<proteinExistence type="predicted"/>
<accession>A0A381YP70</accession>
<dbReference type="PANTHER" id="PTHR42920">
    <property type="entry name" value="OS03G0707200 PROTEIN-RELATED"/>
    <property type="match status" value="1"/>
</dbReference>
<feature type="transmembrane region" description="Helical" evidence="6">
    <location>
        <begin position="115"/>
        <end position="135"/>
    </location>
</feature>
<dbReference type="SUPFAM" id="SSF103481">
    <property type="entry name" value="Multidrug resistance efflux transporter EmrE"/>
    <property type="match status" value="2"/>
</dbReference>
<feature type="transmembrane region" description="Helical" evidence="6">
    <location>
        <begin position="56"/>
        <end position="76"/>
    </location>
</feature>
<organism evidence="8">
    <name type="scientific">marine metagenome</name>
    <dbReference type="NCBI Taxonomy" id="408172"/>
    <lineage>
        <taxon>unclassified sequences</taxon>
        <taxon>metagenomes</taxon>
        <taxon>ecological metagenomes</taxon>
    </lineage>
</organism>
<feature type="domain" description="EamA" evidence="7">
    <location>
        <begin position="141"/>
        <end position="277"/>
    </location>
</feature>
<dbReference type="EMBL" id="UINC01018709">
    <property type="protein sequence ID" value="SVA78828.1"/>
    <property type="molecule type" value="Genomic_DNA"/>
</dbReference>
<sequence>MLCFASNYIVGRLVPGEVPPIGLSFWRWVVAAIIILPFTWRGILEHALLIKVNLKLYFLLTIFLVIFGNTTIYLALNYTTAINASIVSMAEPVVTILLTWLFFRETIAKSQAIGVLIAAGGVLIIILRGNLLALADIEFNAGDLWMLASVSGFASYAAFLRKSPKEIPPLILINIIAVLGFFFLLPFYIWETTTVMPMKFNLATVISVLWVAIIVAATAFFLWNVGIREVGANKASAFIYLRSLFATVLAIVVLGETLKAYHFPAFILIIAGVYIVSKAKRQAN</sequence>
<comment type="subcellular location">
    <subcellularLocation>
        <location evidence="1">Cell membrane</location>
        <topology evidence="1">Multi-pass membrane protein</topology>
    </subcellularLocation>
</comment>
<feature type="transmembrane region" description="Helical" evidence="6">
    <location>
        <begin position="260"/>
        <end position="277"/>
    </location>
</feature>
<feature type="domain" description="EamA" evidence="7">
    <location>
        <begin position="1"/>
        <end position="126"/>
    </location>
</feature>
<evidence type="ECO:0000256" key="6">
    <source>
        <dbReference type="SAM" id="Phobius"/>
    </source>
</evidence>
<reference evidence="8" key="1">
    <citation type="submission" date="2018-05" db="EMBL/GenBank/DDBJ databases">
        <authorList>
            <person name="Lanie J.A."/>
            <person name="Ng W.-L."/>
            <person name="Kazmierczak K.M."/>
            <person name="Andrzejewski T.M."/>
            <person name="Davidsen T.M."/>
            <person name="Wayne K.J."/>
            <person name="Tettelin H."/>
            <person name="Glass J.I."/>
            <person name="Rusch D."/>
            <person name="Podicherti R."/>
            <person name="Tsui H.-C.T."/>
            <person name="Winkler M.E."/>
        </authorList>
    </citation>
    <scope>NUCLEOTIDE SEQUENCE</scope>
</reference>
<dbReference type="InterPro" id="IPR000620">
    <property type="entry name" value="EamA_dom"/>
</dbReference>
<dbReference type="PANTHER" id="PTHR42920:SF11">
    <property type="entry name" value="INNER MEMBRANE PROTEIN YTFF"/>
    <property type="match status" value="1"/>
</dbReference>
<evidence type="ECO:0000256" key="4">
    <source>
        <dbReference type="ARBA" id="ARBA00022989"/>
    </source>
</evidence>
<dbReference type="AlphaFoldDB" id="A0A381YP70"/>
<feature type="transmembrane region" description="Helical" evidence="6">
    <location>
        <begin position="82"/>
        <end position="103"/>
    </location>
</feature>
<keyword evidence="5 6" id="KW-0472">Membrane</keyword>
<evidence type="ECO:0000256" key="3">
    <source>
        <dbReference type="ARBA" id="ARBA00022692"/>
    </source>
</evidence>
<keyword evidence="4 6" id="KW-1133">Transmembrane helix</keyword>
<dbReference type="Pfam" id="PF00892">
    <property type="entry name" value="EamA"/>
    <property type="match status" value="2"/>
</dbReference>
<protein>
    <recommendedName>
        <fullName evidence="7">EamA domain-containing protein</fullName>
    </recommendedName>
</protein>
<name>A0A381YP70_9ZZZZ</name>
<evidence type="ECO:0000256" key="5">
    <source>
        <dbReference type="ARBA" id="ARBA00023136"/>
    </source>
</evidence>